<organism evidence="3">
    <name type="scientific">freshwater metagenome</name>
    <dbReference type="NCBI Taxonomy" id="449393"/>
    <lineage>
        <taxon>unclassified sequences</taxon>
        <taxon>metagenomes</taxon>
        <taxon>ecological metagenomes</taxon>
    </lineage>
</organism>
<dbReference type="AlphaFoldDB" id="A0A6J7TR70"/>
<dbReference type="NCBIfam" id="NF003805">
    <property type="entry name" value="PRK05395.1-2"/>
    <property type="match status" value="1"/>
</dbReference>
<protein>
    <recommendedName>
        <fullName evidence="1">3-dehydroquinate dehydratase</fullName>
        <ecNumber evidence="1">4.2.1.10</ecNumber>
    </recommendedName>
</protein>
<evidence type="ECO:0000256" key="1">
    <source>
        <dbReference type="ARBA" id="ARBA00012060"/>
    </source>
</evidence>
<dbReference type="InterPro" id="IPR018509">
    <property type="entry name" value="DHquinase_II_CS"/>
</dbReference>
<dbReference type="Pfam" id="PF01220">
    <property type="entry name" value="DHquinase_II"/>
    <property type="match status" value="1"/>
</dbReference>
<dbReference type="NCBIfam" id="NF003807">
    <property type="entry name" value="PRK05395.1-4"/>
    <property type="match status" value="1"/>
</dbReference>
<dbReference type="GO" id="GO:0019631">
    <property type="term" value="P:quinate catabolic process"/>
    <property type="evidence" value="ECO:0007669"/>
    <property type="project" value="TreeGrafter"/>
</dbReference>
<dbReference type="SUPFAM" id="SSF52304">
    <property type="entry name" value="Type II 3-dehydroquinate dehydratase"/>
    <property type="match status" value="1"/>
</dbReference>
<sequence length="147" mass="15293">MSLSSILLLHGPNLNLLGTREPEVYGHATLADHVATVVAAAATHGIPVENLQSNTEGEMVNAIHAAKGKVDGIIINAGAFTHYSWAVHDALKSYPGNVIEVHLSNPGAREQFRHVSVLAPVVNGTISGFGGLGYALAVDALVELASQ</sequence>
<dbReference type="InterPro" id="IPR001874">
    <property type="entry name" value="DHquinase_II"/>
</dbReference>
<dbReference type="EMBL" id="CAFBQH010000113">
    <property type="protein sequence ID" value="CAB5056053.1"/>
    <property type="molecule type" value="Genomic_DNA"/>
</dbReference>
<dbReference type="PANTHER" id="PTHR21272:SF3">
    <property type="entry name" value="CATABOLIC 3-DEHYDROQUINASE"/>
    <property type="match status" value="1"/>
</dbReference>
<evidence type="ECO:0000313" key="3">
    <source>
        <dbReference type="EMBL" id="CAB5056053.1"/>
    </source>
</evidence>
<dbReference type="Gene3D" id="3.40.50.9100">
    <property type="entry name" value="Dehydroquinase, class II"/>
    <property type="match status" value="1"/>
</dbReference>
<dbReference type="PIRSF" id="PIRSF001399">
    <property type="entry name" value="DHquinase_II"/>
    <property type="match status" value="1"/>
</dbReference>
<name>A0A6J7TR70_9ZZZZ</name>
<dbReference type="NCBIfam" id="NF003806">
    <property type="entry name" value="PRK05395.1-3"/>
    <property type="match status" value="1"/>
</dbReference>
<dbReference type="PANTHER" id="PTHR21272">
    <property type="entry name" value="CATABOLIC 3-DEHYDROQUINASE"/>
    <property type="match status" value="1"/>
</dbReference>
<dbReference type="NCBIfam" id="TIGR01088">
    <property type="entry name" value="aroQ"/>
    <property type="match status" value="1"/>
</dbReference>
<proteinExistence type="inferred from homology"/>
<evidence type="ECO:0000256" key="2">
    <source>
        <dbReference type="ARBA" id="ARBA00023239"/>
    </source>
</evidence>
<dbReference type="EC" id="4.2.1.10" evidence="1"/>
<gene>
    <name evidence="3" type="ORF">UFOPK4293_01449</name>
</gene>
<dbReference type="InterPro" id="IPR036441">
    <property type="entry name" value="DHquinase_II_sf"/>
</dbReference>
<dbReference type="HAMAP" id="MF_00169">
    <property type="entry name" value="AroQ"/>
    <property type="match status" value="1"/>
</dbReference>
<dbReference type="PROSITE" id="PS01029">
    <property type="entry name" value="DEHYDROQUINASE_II"/>
    <property type="match status" value="1"/>
</dbReference>
<reference evidence="3" key="1">
    <citation type="submission" date="2020-05" db="EMBL/GenBank/DDBJ databases">
        <authorList>
            <person name="Chiriac C."/>
            <person name="Salcher M."/>
            <person name="Ghai R."/>
            <person name="Kavagutti S V."/>
        </authorList>
    </citation>
    <scope>NUCLEOTIDE SEQUENCE</scope>
</reference>
<accession>A0A6J7TR70</accession>
<dbReference type="GO" id="GO:0003855">
    <property type="term" value="F:3-dehydroquinate dehydratase activity"/>
    <property type="evidence" value="ECO:0007669"/>
    <property type="project" value="UniProtKB-EC"/>
</dbReference>
<keyword evidence="2" id="KW-0456">Lyase</keyword>
<dbReference type="CDD" id="cd00466">
    <property type="entry name" value="DHQase_II"/>
    <property type="match status" value="1"/>
</dbReference>